<evidence type="ECO:0000313" key="10">
    <source>
        <dbReference type="Proteomes" id="UP000316476"/>
    </source>
</evidence>
<protein>
    <recommendedName>
        <fullName evidence="4 5">Large ribosomal subunit protein uL5</fullName>
    </recommendedName>
</protein>
<keyword evidence="3 5" id="KW-0687">Ribonucleoprotein</keyword>
<feature type="domain" description="Large ribosomal subunit protein uL5 C-terminal" evidence="8">
    <location>
        <begin position="88"/>
        <end position="181"/>
    </location>
</feature>
<evidence type="ECO:0000256" key="1">
    <source>
        <dbReference type="ARBA" id="ARBA00008553"/>
    </source>
</evidence>
<dbReference type="PIRSF" id="PIRSF002161">
    <property type="entry name" value="Ribosomal_L5"/>
    <property type="match status" value="1"/>
</dbReference>
<dbReference type="InterPro" id="IPR022803">
    <property type="entry name" value="Ribosomal_uL5_dom_sf"/>
</dbReference>
<reference evidence="9 10" key="1">
    <citation type="submission" date="2019-02" db="EMBL/GenBank/DDBJ databases">
        <title>Deep-cultivation of Planctomycetes and their phenomic and genomic characterization uncovers novel biology.</title>
        <authorList>
            <person name="Wiegand S."/>
            <person name="Jogler M."/>
            <person name="Boedeker C."/>
            <person name="Pinto D."/>
            <person name="Vollmers J."/>
            <person name="Rivas-Marin E."/>
            <person name="Kohn T."/>
            <person name="Peeters S.H."/>
            <person name="Heuer A."/>
            <person name="Rast P."/>
            <person name="Oberbeckmann S."/>
            <person name="Bunk B."/>
            <person name="Jeske O."/>
            <person name="Meyerdierks A."/>
            <person name="Storesund J.E."/>
            <person name="Kallscheuer N."/>
            <person name="Luecker S."/>
            <person name="Lage O.M."/>
            <person name="Pohl T."/>
            <person name="Merkel B.J."/>
            <person name="Hornburger P."/>
            <person name="Mueller R.-W."/>
            <person name="Bruemmer F."/>
            <person name="Labrenz M."/>
            <person name="Spormann A.M."/>
            <person name="Op Den Camp H."/>
            <person name="Overmann J."/>
            <person name="Amann R."/>
            <person name="Jetten M.S.M."/>
            <person name="Mascher T."/>
            <person name="Medema M.H."/>
            <person name="Devos D.P."/>
            <person name="Kaster A.-K."/>
            <person name="Ovreas L."/>
            <person name="Rohde M."/>
            <person name="Galperin M.Y."/>
            <person name="Jogler C."/>
        </authorList>
    </citation>
    <scope>NUCLEOTIDE SEQUENCE [LARGE SCALE GENOMIC DNA]</scope>
    <source>
        <strain evidence="9 10">V7</strain>
    </source>
</reference>
<dbReference type="InterPro" id="IPR002132">
    <property type="entry name" value="Ribosomal_uL5"/>
</dbReference>
<dbReference type="PROSITE" id="PS00358">
    <property type="entry name" value="RIBOSOMAL_L5"/>
    <property type="match status" value="1"/>
</dbReference>
<comment type="caution">
    <text evidence="9">The sequence shown here is derived from an EMBL/GenBank/DDBJ whole genome shotgun (WGS) entry which is preliminary data.</text>
</comment>
<evidence type="ECO:0000256" key="4">
    <source>
        <dbReference type="ARBA" id="ARBA00035245"/>
    </source>
</evidence>
<keyword evidence="2 5" id="KW-0689">Ribosomal protein</keyword>
<dbReference type="InterPro" id="IPR020929">
    <property type="entry name" value="Ribosomal_uL5_CS"/>
</dbReference>
<evidence type="ECO:0000256" key="5">
    <source>
        <dbReference type="HAMAP-Rule" id="MF_01333"/>
    </source>
</evidence>
<dbReference type="InterPro" id="IPR020930">
    <property type="entry name" value="Ribosomal_uL5_bac-type"/>
</dbReference>
<organism evidence="9 10">
    <name type="scientific">Crateriforma conspicua</name>
    <dbReference type="NCBI Taxonomy" id="2527996"/>
    <lineage>
        <taxon>Bacteria</taxon>
        <taxon>Pseudomonadati</taxon>
        <taxon>Planctomycetota</taxon>
        <taxon>Planctomycetia</taxon>
        <taxon>Planctomycetales</taxon>
        <taxon>Planctomycetaceae</taxon>
        <taxon>Crateriforma</taxon>
    </lineage>
</organism>
<dbReference type="Pfam" id="PF00281">
    <property type="entry name" value="Ribosomal_L5"/>
    <property type="match status" value="1"/>
</dbReference>
<dbReference type="InterPro" id="IPR031309">
    <property type="entry name" value="Ribosomal_uL5_C"/>
</dbReference>
<dbReference type="PANTHER" id="PTHR11994">
    <property type="entry name" value="60S RIBOSOMAL PROTEIN L11-RELATED"/>
    <property type="match status" value="1"/>
</dbReference>
<dbReference type="GO" id="GO:1990904">
    <property type="term" value="C:ribonucleoprotein complex"/>
    <property type="evidence" value="ECO:0007669"/>
    <property type="project" value="UniProtKB-KW"/>
</dbReference>
<dbReference type="InterPro" id="IPR031310">
    <property type="entry name" value="Ribosomal_uL5_N"/>
</dbReference>
<name>A0A5C6FUH2_9PLAN</name>
<dbReference type="Proteomes" id="UP000316476">
    <property type="component" value="Unassembled WGS sequence"/>
</dbReference>
<evidence type="ECO:0000259" key="8">
    <source>
        <dbReference type="Pfam" id="PF00673"/>
    </source>
</evidence>
<sequence length="191" mass="21675">MAQNKPRLQEKYEESIRAALKEKFGFTNPHQIPRLEKITLNMGVGAAVGDKKVLDLAVDCMTEITGQKPVITTARKSIAGFRLREGMPIGCMVTLRRDRMYEFLDRLVSIVLPRVRDFRGINRNAFDGRGNYTMGLTEQLVFPELNPDKYTRPQGMNITFVTSAQNNDEAREMLSLFGMPFKSDPKKEEAA</sequence>
<gene>
    <name evidence="5 9" type="primary">rplE</name>
    <name evidence="9" type="ORF">V7x_15570</name>
</gene>
<evidence type="ECO:0000256" key="3">
    <source>
        <dbReference type="ARBA" id="ARBA00023274"/>
    </source>
</evidence>
<evidence type="ECO:0000259" key="7">
    <source>
        <dbReference type="Pfam" id="PF00281"/>
    </source>
</evidence>
<comment type="subunit">
    <text evidence="5">Part of the 50S ribosomal subunit; part of the 5S rRNA/L5/L18/L25 subcomplex. Contacts the 5S rRNA and the P site tRNA. Forms a bridge to the 30S subunit in the 70S ribosome.</text>
</comment>
<dbReference type="SUPFAM" id="SSF55282">
    <property type="entry name" value="RL5-like"/>
    <property type="match status" value="1"/>
</dbReference>
<dbReference type="GO" id="GO:0005840">
    <property type="term" value="C:ribosome"/>
    <property type="evidence" value="ECO:0007669"/>
    <property type="project" value="UniProtKB-KW"/>
</dbReference>
<comment type="similarity">
    <text evidence="1 5 6">Belongs to the universal ribosomal protein uL5 family.</text>
</comment>
<comment type="function">
    <text evidence="5">This is 1 of the proteins that bind and probably mediate the attachment of the 5S RNA into the large ribosomal subunit, where it forms part of the central protuberance. In the 70S ribosome it contacts protein S13 of the 30S subunit (bridge B1b), connecting the 2 subunits; this bridge is implicated in subunit movement. Contacts the P site tRNA; the 5S rRNA and some of its associated proteins might help stabilize positioning of ribosome-bound tRNAs.</text>
</comment>
<dbReference type="Gene3D" id="3.30.1440.10">
    <property type="match status" value="1"/>
</dbReference>
<dbReference type="GO" id="GO:0006412">
    <property type="term" value="P:translation"/>
    <property type="evidence" value="ECO:0007669"/>
    <property type="project" value="UniProtKB-UniRule"/>
</dbReference>
<proteinExistence type="inferred from homology"/>
<evidence type="ECO:0000256" key="2">
    <source>
        <dbReference type="ARBA" id="ARBA00022980"/>
    </source>
</evidence>
<evidence type="ECO:0000313" key="9">
    <source>
        <dbReference type="EMBL" id="TWU66001.1"/>
    </source>
</evidence>
<dbReference type="GO" id="GO:0000049">
    <property type="term" value="F:tRNA binding"/>
    <property type="evidence" value="ECO:0007669"/>
    <property type="project" value="UniProtKB-UniRule"/>
</dbReference>
<dbReference type="GO" id="GO:0019843">
    <property type="term" value="F:rRNA binding"/>
    <property type="evidence" value="ECO:0007669"/>
    <property type="project" value="UniProtKB-UniRule"/>
</dbReference>
<dbReference type="EMBL" id="SJPZ01000001">
    <property type="protein sequence ID" value="TWU66001.1"/>
    <property type="molecule type" value="Genomic_DNA"/>
</dbReference>
<dbReference type="GO" id="GO:0003735">
    <property type="term" value="F:structural constituent of ribosome"/>
    <property type="evidence" value="ECO:0007669"/>
    <property type="project" value="InterPro"/>
</dbReference>
<evidence type="ECO:0000256" key="6">
    <source>
        <dbReference type="RuleBase" id="RU003930"/>
    </source>
</evidence>
<keyword evidence="5" id="KW-0820">tRNA-binding</keyword>
<dbReference type="OrthoDB" id="9806626at2"/>
<dbReference type="HAMAP" id="MF_01333_B">
    <property type="entry name" value="Ribosomal_uL5_B"/>
    <property type="match status" value="1"/>
</dbReference>
<dbReference type="AlphaFoldDB" id="A0A5C6FUH2"/>
<dbReference type="Pfam" id="PF00673">
    <property type="entry name" value="Ribosomal_L5_C"/>
    <property type="match status" value="1"/>
</dbReference>
<dbReference type="FunFam" id="3.30.1440.10:FF:000001">
    <property type="entry name" value="50S ribosomal protein L5"/>
    <property type="match status" value="1"/>
</dbReference>
<keyword evidence="5" id="KW-0694">RNA-binding</keyword>
<accession>A0A5C6FUH2</accession>
<feature type="domain" description="Large ribosomal subunit protein uL5 N-terminal" evidence="7">
    <location>
        <begin position="28"/>
        <end position="84"/>
    </location>
</feature>
<dbReference type="NCBIfam" id="NF000585">
    <property type="entry name" value="PRK00010.1"/>
    <property type="match status" value="1"/>
</dbReference>
<keyword evidence="5" id="KW-0699">rRNA-binding</keyword>
<dbReference type="RefSeq" id="WP_146412503.1">
    <property type="nucleotide sequence ID" value="NZ_SJPZ01000001.1"/>
</dbReference>